<dbReference type="InterPro" id="IPR032820">
    <property type="entry name" value="ATPase_put"/>
</dbReference>
<organism evidence="3 4">
    <name type="scientific">Marinobacterium nitratireducens</name>
    <dbReference type="NCBI Taxonomy" id="518897"/>
    <lineage>
        <taxon>Bacteria</taxon>
        <taxon>Pseudomonadati</taxon>
        <taxon>Pseudomonadota</taxon>
        <taxon>Gammaproteobacteria</taxon>
        <taxon>Oceanospirillales</taxon>
        <taxon>Oceanospirillaceae</taxon>
        <taxon>Marinobacterium</taxon>
    </lineage>
</organism>
<feature type="coiled-coil region" evidence="1">
    <location>
        <begin position="6"/>
        <end position="33"/>
    </location>
</feature>
<feature type="transmembrane region" description="Helical" evidence="2">
    <location>
        <begin position="69"/>
        <end position="89"/>
    </location>
</feature>
<evidence type="ECO:0000313" key="3">
    <source>
        <dbReference type="EMBL" id="GGO81597.1"/>
    </source>
</evidence>
<dbReference type="RefSeq" id="WP_188860550.1">
    <property type="nucleotide sequence ID" value="NZ_BMLT01000005.1"/>
</dbReference>
<keyword evidence="2" id="KW-1133">Transmembrane helix</keyword>
<dbReference type="AlphaFoldDB" id="A0A918DRW8"/>
<dbReference type="EMBL" id="BMLT01000005">
    <property type="protein sequence ID" value="GGO81597.1"/>
    <property type="molecule type" value="Genomic_DNA"/>
</dbReference>
<keyword evidence="1" id="KW-0175">Coiled coil</keyword>
<feature type="transmembrane region" description="Helical" evidence="2">
    <location>
        <begin position="35"/>
        <end position="57"/>
    </location>
</feature>
<keyword evidence="2" id="KW-0812">Transmembrane</keyword>
<keyword evidence="4" id="KW-1185">Reference proteome</keyword>
<keyword evidence="2" id="KW-0472">Membrane</keyword>
<protein>
    <submittedName>
        <fullName evidence="3">F0F1 ATP synthase subunit</fullName>
    </submittedName>
</protein>
<accession>A0A918DRW8</accession>
<dbReference type="Pfam" id="PF09527">
    <property type="entry name" value="ATPase_gene1"/>
    <property type="match status" value="1"/>
</dbReference>
<proteinExistence type="predicted"/>
<reference evidence="3 4" key="1">
    <citation type="journal article" date="2014" name="Int. J. Syst. Evol. Microbiol.">
        <title>Complete genome sequence of Corynebacterium casei LMG S-19264T (=DSM 44701T), isolated from a smear-ripened cheese.</title>
        <authorList>
            <consortium name="US DOE Joint Genome Institute (JGI-PGF)"/>
            <person name="Walter F."/>
            <person name="Albersmeier A."/>
            <person name="Kalinowski J."/>
            <person name="Ruckert C."/>
        </authorList>
    </citation>
    <scope>NUCLEOTIDE SEQUENCE [LARGE SCALE GENOMIC DNA]</scope>
    <source>
        <strain evidence="3 4">CGMCC 1.7286</strain>
    </source>
</reference>
<evidence type="ECO:0000256" key="2">
    <source>
        <dbReference type="SAM" id="Phobius"/>
    </source>
</evidence>
<comment type="caution">
    <text evidence="3">The sequence shown here is derived from an EMBL/GenBank/DDBJ whole genome shotgun (WGS) entry which is preliminary data.</text>
</comment>
<name>A0A918DRW8_9GAMM</name>
<evidence type="ECO:0000313" key="4">
    <source>
        <dbReference type="Proteomes" id="UP000599578"/>
    </source>
</evidence>
<gene>
    <name evidence="3" type="ORF">GCM10011348_20950</name>
</gene>
<dbReference type="Proteomes" id="UP000599578">
    <property type="component" value="Unassembled WGS sequence"/>
</dbReference>
<evidence type="ECO:0000256" key="1">
    <source>
        <dbReference type="SAM" id="Coils"/>
    </source>
</evidence>
<sequence>MEPNRNRRLQQRLERQARRLKQAERERSTLLAQTIYLGTLGLVMVLPVVAGAYIGHWLDSLADGYSTRWTLSLILLGVMVGAFNVYALIKE</sequence>